<keyword evidence="2" id="KW-1185">Reference proteome</keyword>
<evidence type="ECO:0000313" key="2">
    <source>
        <dbReference type="Proteomes" id="UP000182915"/>
    </source>
</evidence>
<gene>
    <name evidence="1" type="ORF">SAMN04489835_1440</name>
</gene>
<organism evidence="1 2">
    <name type="scientific">Mycolicibacterium rutilum</name>
    <name type="common">Mycobacterium rutilum</name>
    <dbReference type="NCBI Taxonomy" id="370526"/>
    <lineage>
        <taxon>Bacteria</taxon>
        <taxon>Bacillati</taxon>
        <taxon>Actinomycetota</taxon>
        <taxon>Actinomycetes</taxon>
        <taxon>Mycobacteriales</taxon>
        <taxon>Mycobacteriaceae</taxon>
        <taxon>Mycolicibacterium</taxon>
    </lineage>
</organism>
<proteinExistence type="predicted"/>
<name>A0A1H6J382_MYCRU</name>
<evidence type="ECO:0000313" key="1">
    <source>
        <dbReference type="EMBL" id="SEH56077.1"/>
    </source>
</evidence>
<evidence type="ECO:0008006" key="3">
    <source>
        <dbReference type="Google" id="ProtNLM"/>
    </source>
</evidence>
<sequence>MVGEMSSHEPDDGRDDMAALDFFVGEPAHDTESVLDALDPYADDYAADDDESDAATPIFTVTNPPGTVTVSAFMDGRVKHIELSAKAGEMSERELAAEIVLIARLAAQDARSAQYAVMLEGMREQGHDDAVTRDFLTRDLALPTPEQAQQERARVFATRYAGDHD</sequence>
<dbReference type="RefSeq" id="WP_083406578.1">
    <property type="nucleotide sequence ID" value="NZ_LT629971.1"/>
</dbReference>
<reference evidence="2" key="1">
    <citation type="submission" date="2016-10" db="EMBL/GenBank/DDBJ databases">
        <authorList>
            <person name="Varghese N."/>
            <person name="Submissions S."/>
        </authorList>
    </citation>
    <scope>NUCLEOTIDE SEQUENCE [LARGE SCALE GENOMIC DNA]</scope>
    <source>
        <strain evidence="2">DSM 45405</strain>
    </source>
</reference>
<dbReference type="Proteomes" id="UP000182915">
    <property type="component" value="Chromosome I"/>
</dbReference>
<dbReference type="AlphaFoldDB" id="A0A1H6J382"/>
<dbReference type="STRING" id="370526.SAMN04489835_1440"/>
<protein>
    <recommendedName>
        <fullName evidence="3">YbaB/EbfC DNA-binding family protein</fullName>
    </recommendedName>
</protein>
<dbReference type="OrthoDB" id="4641051at2"/>
<dbReference type="EMBL" id="LT629971">
    <property type="protein sequence ID" value="SEH56077.1"/>
    <property type="molecule type" value="Genomic_DNA"/>
</dbReference>
<accession>A0A1H6J382</accession>